<reference evidence="1 2" key="1">
    <citation type="submission" date="2020-03" db="EMBL/GenBank/DDBJ databases">
        <title>Weissella sp. nov., isolated from Cybister lewisianus.</title>
        <authorList>
            <person name="Hyun D.-W."/>
            <person name="Bae J.-W."/>
        </authorList>
    </citation>
    <scope>NUCLEOTIDE SEQUENCE [LARGE SCALE GENOMIC DNA]</scope>
    <source>
        <strain evidence="1 2">HDW19</strain>
    </source>
</reference>
<sequence>MLRQTKKEAEIFEINFKSSHNNNELNGYRSSLFIDYFDNWMEKYEISGVDRQTLISHYTAQKIVHERLSVYTVEEMTKMYFNDF</sequence>
<dbReference type="RefSeq" id="WP_166010135.1">
    <property type="nucleotide sequence ID" value="NZ_CP049888.1"/>
</dbReference>
<protein>
    <recommendedName>
        <fullName evidence="3">Integrase</fullName>
    </recommendedName>
</protein>
<organism evidence="1 2">
    <name type="scientific">Weissella coleopterorum</name>
    <dbReference type="NCBI Taxonomy" id="2714949"/>
    <lineage>
        <taxon>Bacteria</taxon>
        <taxon>Bacillati</taxon>
        <taxon>Bacillota</taxon>
        <taxon>Bacilli</taxon>
        <taxon>Lactobacillales</taxon>
        <taxon>Lactobacillaceae</taxon>
        <taxon>Weissella</taxon>
    </lineage>
</organism>
<dbReference type="Proteomes" id="UP000500741">
    <property type="component" value="Chromosome"/>
</dbReference>
<dbReference type="AlphaFoldDB" id="A0A6G8AZJ2"/>
<dbReference type="EMBL" id="CP049888">
    <property type="protein sequence ID" value="QIL50484.1"/>
    <property type="molecule type" value="Genomic_DNA"/>
</dbReference>
<proteinExistence type="predicted"/>
<evidence type="ECO:0000313" key="2">
    <source>
        <dbReference type="Proteomes" id="UP000500741"/>
    </source>
</evidence>
<evidence type="ECO:0000313" key="1">
    <source>
        <dbReference type="EMBL" id="QIL50484.1"/>
    </source>
</evidence>
<name>A0A6G8AZJ2_9LACO</name>
<dbReference type="KEGG" id="wco:G7084_03610"/>
<accession>A0A6G8AZJ2</accession>
<evidence type="ECO:0008006" key="3">
    <source>
        <dbReference type="Google" id="ProtNLM"/>
    </source>
</evidence>
<keyword evidence="2" id="KW-1185">Reference proteome</keyword>
<gene>
    <name evidence="1" type="ORF">G7084_03610</name>
</gene>